<dbReference type="GO" id="GO:0009253">
    <property type="term" value="P:peptidoglycan catabolic process"/>
    <property type="evidence" value="ECO:0007669"/>
    <property type="project" value="TreeGrafter"/>
</dbReference>
<feature type="domain" description="Peptidoglycan binding-like" evidence="1">
    <location>
        <begin position="342"/>
        <end position="397"/>
    </location>
</feature>
<proteinExistence type="predicted"/>
<dbReference type="InterPro" id="IPR023346">
    <property type="entry name" value="Lysozyme-like_dom_sf"/>
</dbReference>
<dbReference type="Gene3D" id="1.10.530.10">
    <property type="match status" value="1"/>
</dbReference>
<dbReference type="Pfam" id="PF13406">
    <property type="entry name" value="SLT_2"/>
    <property type="match status" value="1"/>
</dbReference>
<organism evidence="3 4">
    <name type="scientific">Methylocystis bryophila</name>
    <dbReference type="NCBI Taxonomy" id="655015"/>
    <lineage>
        <taxon>Bacteria</taxon>
        <taxon>Pseudomonadati</taxon>
        <taxon>Pseudomonadota</taxon>
        <taxon>Alphaproteobacteria</taxon>
        <taxon>Hyphomicrobiales</taxon>
        <taxon>Methylocystaceae</taxon>
        <taxon>Methylocystis</taxon>
    </lineage>
</organism>
<dbReference type="Pfam" id="PF01471">
    <property type="entry name" value="PG_binding_1"/>
    <property type="match status" value="1"/>
</dbReference>
<dbReference type="NCBIfam" id="TIGR02283">
    <property type="entry name" value="MltB_2"/>
    <property type="match status" value="1"/>
</dbReference>
<dbReference type="OrthoDB" id="9808544at2"/>
<dbReference type="Proteomes" id="UP000193978">
    <property type="component" value="Chromosome"/>
</dbReference>
<dbReference type="STRING" id="655015.B1812_14290"/>
<dbReference type="KEGG" id="mbry:B1812_14290"/>
<dbReference type="EMBL" id="CP019948">
    <property type="protein sequence ID" value="ARN82052.1"/>
    <property type="molecule type" value="Genomic_DNA"/>
</dbReference>
<dbReference type="InterPro" id="IPR036365">
    <property type="entry name" value="PGBD-like_sf"/>
</dbReference>
<evidence type="ECO:0000259" key="2">
    <source>
        <dbReference type="Pfam" id="PF13406"/>
    </source>
</evidence>
<evidence type="ECO:0000313" key="3">
    <source>
        <dbReference type="EMBL" id="ARN82052.1"/>
    </source>
</evidence>
<dbReference type="PANTHER" id="PTHR30163">
    <property type="entry name" value="MEMBRANE-BOUND LYTIC MUREIN TRANSGLYCOSYLASE B"/>
    <property type="match status" value="1"/>
</dbReference>
<dbReference type="InterPro" id="IPR002477">
    <property type="entry name" value="Peptidoglycan-bd-like"/>
</dbReference>
<name>A0A1W6MWR7_9HYPH</name>
<dbReference type="Gene3D" id="1.10.8.350">
    <property type="entry name" value="Bacterial muramidase"/>
    <property type="match status" value="1"/>
</dbReference>
<dbReference type="InterPro" id="IPR011970">
    <property type="entry name" value="MltB_2"/>
</dbReference>
<accession>A0A1W6MWR7</accession>
<feature type="domain" description="Transglycosylase SLT" evidence="2">
    <location>
        <begin position="36"/>
        <end position="321"/>
    </location>
</feature>
<dbReference type="InterPro" id="IPR031304">
    <property type="entry name" value="SLT_2"/>
</dbReference>
<dbReference type="GO" id="GO:0008933">
    <property type="term" value="F:peptidoglycan lytic transglycosylase activity"/>
    <property type="evidence" value="ECO:0007669"/>
    <property type="project" value="TreeGrafter"/>
</dbReference>
<evidence type="ECO:0000313" key="4">
    <source>
        <dbReference type="Proteomes" id="UP000193978"/>
    </source>
</evidence>
<gene>
    <name evidence="3" type="ORF">B1812_14290</name>
</gene>
<dbReference type="CDD" id="cd13399">
    <property type="entry name" value="Slt35-like"/>
    <property type="match status" value="1"/>
</dbReference>
<keyword evidence="4" id="KW-1185">Reference proteome</keyword>
<dbReference type="SUPFAM" id="SSF53955">
    <property type="entry name" value="Lysozyme-like"/>
    <property type="match status" value="1"/>
</dbReference>
<sequence>MQFLGNALQLDRRALLASFLYFGAAGRPALAQAEDFQAFLRSLWPQAEAAGVSRETFDGATAALTPDPGVVVKPKVQSEFTVSIPTYVAGAVTKARVERGRTLAKELSPVLHEVETRFEVPGEVPLAILAIESNFGTATGGSDVLRVLATLAWKGHLTEKLREEFVAALLMLQDGFPRAKLRGSWAGAMGMPQFLPSTYRKFAVRYTGEGPADIWSSRQDAIASIASFLHGSGWVAGLSWGYETRVPENFDYANFDLDFAKFRSLGFARPDGGALPASGAASLYLPTGAAGPAFLLTDNWEVVRLYNTSDAYALAVGILGDRIGGRDTPSKPWPKVTPLATADIVKMQQALAQKGFYQGAKDGKLGRGMRNAIHAWQLSAGVAPADGFATHAVLERLVGG</sequence>
<dbReference type="Gene3D" id="1.10.101.10">
    <property type="entry name" value="PGBD-like superfamily/PGBD"/>
    <property type="match status" value="1"/>
</dbReference>
<dbReference type="InterPro" id="IPR036366">
    <property type="entry name" value="PGBDSf"/>
</dbReference>
<protein>
    <submittedName>
        <fullName evidence="3">Peptidoglycan-binding protein</fullName>
    </submittedName>
</protein>
<dbReference type="RefSeq" id="WP_085772176.1">
    <property type="nucleotide sequence ID" value="NZ_AP027149.1"/>
</dbReference>
<evidence type="ECO:0000259" key="1">
    <source>
        <dbReference type="Pfam" id="PF01471"/>
    </source>
</evidence>
<dbReference type="PANTHER" id="PTHR30163:SF8">
    <property type="entry name" value="LYTIC MUREIN TRANSGLYCOSYLASE"/>
    <property type="match status" value="1"/>
</dbReference>
<reference evidence="3 4" key="1">
    <citation type="submission" date="2017-02" db="EMBL/GenBank/DDBJ databases">
        <authorList>
            <person name="Peterson S.W."/>
        </authorList>
    </citation>
    <scope>NUCLEOTIDE SEQUENCE [LARGE SCALE GENOMIC DNA]</scope>
    <source>
        <strain evidence="3 4">S285</strain>
    </source>
</reference>
<dbReference type="SUPFAM" id="SSF47090">
    <property type="entry name" value="PGBD-like"/>
    <property type="match status" value="1"/>
</dbReference>
<dbReference type="InterPro" id="IPR043426">
    <property type="entry name" value="MltB-like"/>
</dbReference>
<dbReference type="AlphaFoldDB" id="A0A1W6MWR7"/>